<protein>
    <submittedName>
        <fullName evidence="3">RepB family plasmid replication initiator protein</fullName>
    </submittedName>
</protein>
<evidence type="ECO:0000313" key="4">
    <source>
        <dbReference type="Proteomes" id="UP000244140"/>
    </source>
</evidence>
<evidence type="ECO:0000259" key="2">
    <source>
        <dbReference type="Pfam" id="PF01051"/>
    </source>
</evidence>
<dbReference type="SUPFAM" id="SSF46785">
    <property type="entry name" value="Winged helix' DNA-binding domain"/>
    <property type="match status" value="2"/>
</dbReference>
<dbReference type="GO" id="GO:0006270">
    <property type="term" value="P:DNA replication initiation"/>
    <property type="evidence" value="ECO:0007669"/>
    <property type="project" value="InterPro"/>
</dbReference>
<dbReference type="InterPro" id="IPR036388">
    <property type="entry name" value="WH-like_DNA-bd_sf"/>
</dbReference>
<accession>A0A855U2X4</accession>
<evidence type="ECO:0000256" key="1">
    <source>
        <dbReference type="ARBA" id="ARBA00038283"/>
    </source>
</evidence>
<dbReference type="InterPro" id="IPR036390">
    <property type="entry name" value="WH_DNA-bd_sf"/>
</dbReference>
<evidence type="ECO:0000313" key="3">
    <source>
        <dbReference type="EMBL" id="PTN72385.1"/>
    </source>
</evidence>
<reference evidence="3 4" key="1">
    <citation type="submission" date="2018-04" db="EMBL/GenBank/DDBJ databases">
        <authorList>
            <person name="Van Tyne D."/>
        </authorList>
    </citation>
    <scope>NUCLEOTIDE SEQUENCE [LARGE SCALE GENOMIC DNA]</scope>
    <source>
        <strain evidence="3 4">B2535</strain>
    </source>
</reference>
<dbReference type="InterPro" id="IPR000525">
    <property type="entry name" value="Initiator_Rep_WH1"/>
</dbReference>
<gene>
    <name evidence="3" type="ORF">DAI13_18100</name>
</gene>
<comment type="caution">
    <text evidence="3">The sequence shown here is derived from an EMBL/GenBank/DDBJ whole genome shotgun (WGS) entry which is preliminary data.</text>
</comment>
<proteinExistence type="inferred from homology"/>
<name>A0A855U2X4_ENTFL</name>
<dbReference type="AlphaFoldDB" id="A0A855U2X4"/>
<feature type="domain" description="Initiator Rep protein WH1" evidence="2">
    <location>
        <begin position="9"/>
        <end position="156"/>
    </location>
</feature>
<dbReference type="Proteomes" id="UP000244140">
    <property type="component" value="Unassembled WGS sequence"/>
</dbReference>
<dbReference type="Gene3D" id="1.10.10.10">
    <property type="entry name" value="Winged helix-like DNA-binding domain superfamily/Winged helix DNA-binding domain"/>
    <property type="match status" value="2"/>
</dbReference>
<comment type="similarity">
    <text evidence="1">Belongs to the initiator RepB protein family.</text>
</comment>
<dbReference type="EMBL" id="PZZH01000006">
    <property type="protein sequence ID" value="PTN72385.1"/>
    <property type="molecule type" value="Genomic_DNA"/>
</dbReference>
<dbReference type="RefSeq" id="WP_033922293.1">
    <property type="nucleotide sequence ID" value="NZ_CABGUR010000042.1"/>
</dbReference>
<sequence length="245" mass="28643">MKEKTELAVKYQNKLNLVPLKNFNSKEMDLFFALCARMKDRGTEEISFTFEELRNLSDYKMTATKAFIKDLDSMYSKMLQLTYRENLFDDDDDGFRRFVLFTGFEVSTKQQVVKVSVNSKLESVINGLTTEFSKFELAAFTSIRSSYAKTLFRLLMQYRSTGYYQVNIEEFKEIMDVPKSYTQMGQIDQKVLKPAMKELNNYFEDLEITKIKAKKGNKIAKLEFTFTGLKNNKPSITMHDWVNGE</sequence>
<organism evidence="3 4">
    <name type="scientific">Enterococcus faecalis</name>
    <name type="common">Streptococcus faecalis</name>
    <dbReference type="NCBI Taxonomy" id="1351"/>
    <lineage>
        <taxon>Bacteria</taxon>
        <taxon>Bacillati</taxon>
        <taxon>Bacillota</taxon>
        <taxon>Bacilli</taxon>
        <taxon>Lactobacillales</taxon>
        <taxon>Enterococcaceae</taxon>
        <taxon>Enterococcus</taxon>
    </lineage>
</organism>
<dbReference type="Pfam" id="PF21205">
    <property type="entry name" value="Rep3_C"/>
    <property type="match status" value="1"/>
</dbReference>
<dbReference type="Pfam" id="PF01051">
    <property type="entry name" value="Rep3_N"/>
    <property type="match status" value="1"/>
</dbReference>
<dbReference type="GO" id="GO:0003887">
    <property type="term" value="F:DNA-directed DNA polymerase activity"/>
    <property type="evidence" value="ECO:0007669"/>
    <property type="project" value="InterPro"/>
</dbReference>